<dbReference type="Gene3D" id="3.20.20.80">
    <property type="entry name" value="Glycosidases"/>
    <property type="match status" value="1"/>
</dbReference>
<dbReference type="Gene3D" id="2.60.40.1180">
    <property type="entry name" value="Golgi alpha-mannosidase II"/>
    <property type="match status" value="1"/>
</dbReference>
<evidence type="ECO:0000256" key="9">
    <source>
        <dbReference type="ARBA" id="ARBA00023277"/>
    </source>
</evidence>
<comment type="catalytic activity">
    <reaction evidence="1 12">
        <text>Endohydrolysis of (1-&gt;4)-alpha-D-glucosidic linkages in polysaccharides containing three or more (1-&gt;4)-alpha-linked D-glucose units.</text>
        <dbReference type="EC" id="3.2.1.1"/>
    </reaction>
</comment>
<sequence>MLIRRSTTTTAPSSVRLKAFAIAAGAALLAGAGLASGAAAAPAPATVAAAPVALGAPEVPGRGSTALNLFQWTWSSVAAECTSTIGPAGFAYVQVSPPQEHIQGTAWWTSYQPVSYRLESKLGTRAEFKNMVDTCRAAGVGIIADAVINHMTGADAGSGTGTGGSTFGVDNFPGIYDASSFNDCRSNISNYGDRYQVQNCRLVSLQDLRTGSNAVRDRIAAYLNDLLSLGVAGFRMDASKHIPAADLEAIKSRLSNPNVFWVHEVIGSAGEPIQPSEYLGSGDSHEFQYARNLKSYMDGSIAGIRGITNGLLPSDRAGVFVDNHDTERDGHGTMNYQWGQKYILGNVFMLAYPYGWPTVYSGYKFTDRDAGVPGSTATRVPDASCSNTAVWTCMHRKPEIQGMVKFRNAVSGTSVTSWWDDGNNHIAFGRGDKGYVVINNGANAVTRTYQTSLPAGEYTDLVSATGTRYTVDSSGRFTATVPQYGALALAVVASTPGGGEPGDPGQNRTTVFYRTSWSTTNIHYRVGSGAWTTAPGRAMTPACTGYAKIDLDLGSATSATAAFNNGSGTWDNNGSRDYTLSGASVIVENGAVRAGDPCRSATTSTTVYYPARWGSVKIHYKVGSGSWTAVPGVSMTPACSGWVRHTVESGGQTVVAAFNDGSGTWDNNGTRDYTLNGAVARVQDGQVSSTNPCPSS</sequence>
<evidence type="ECO:0000313" key="18">
    <source>
        <dbReference type="Proteomes" id="UP000221394"/>
    </source>
</evidence>
<evidence type="ECO:0000256" key="3">
    <source>
        <dbReference type="ARBA" id="ARBA00008061"/>
    </source>
</evidence>
<dbReference type="InterPro" id="IPR031319">
    <property type="entry name" value="A-amylase_C"/>
</dbReference>
<evidence type="ECO:0000313" key="17">
    <source>
        <dbReference type="EMBL" id="PFG37516.1"/>
    </source>
</evidence>
<gene>
    <name evidence="17" type="ORF">ATL41_2282</name>
</gene>
<keyword evidence="8" id="KW-0106">Calcium</keyword>
<dbReference type="SUPFAM" id="SSF51011">
    <property type="entry name" value="Glycosyl hydrolase domain"/>
    <property type="match status" value="1"/>
</dbReference>
<reference evidence="17 18" key="1">
    <citation type="submission" date="2017-10" db="EMBL/GenBank/DDBJ databases">
        <title>Sequencing the genomes of 1000 actinobacteria strains.</title>
        <authorList>
            <person name="Klenk H.-P."/>
        </authorList>
    </citation>
    <scope>NUCLEOTIDE SEQUENCE [LARGE SCALE GENOMIC DNA]</scope>
    <source>
        <strain evidence="17 18">DSM 21574</strain>
    </source>
</reference>
<dbReference type="PANTHER" id="PTHR43447">
    <property type="entry name" value="ALPHA-AMYLASE"/>
    <property type="match status" value="1"/>
</dbReference>
<dbReference type="SMART" id="SM00642">
    <property type="entry name" value="Aamy"/>
    <property type="match status" value="1"/>
</dbReference>
<dbReference type="Pfam" id="PF02806">
    <property type="entry name" value="Alpha-amylase_C"/>
    <property type="match status" value="1"/>
</dbReference>
<evidence type="ECO:0000256" key="13">
    <source>
        <dbReference type="SAM" id="SignalP"/>
    </source>
</evidence>
<feature type="domain" description="Carbohydrate binding module family 25" evidence="16">
    <location>
        <begin position="506"/>
        <end position="583"/>
    </location>
</feature>
<evidence type="ECO:0000259" key="16">
    <source>
        <dbReference type="SMART" id="SM01066"/>
    </source>
</evidence>
<feature type="domain" description="Alpha-amylase C-terminal" evidence="14">
    <location>
        <begin position="416"/>
        <end position="494"/>
    </location>
</feature>
<dbReference type="InterPro" id="IPR005085">
    <property type="entry name" value="CBM25"/>
</dbReference>
<evidence type="ECO:0000256" key="6">
    <source>
        <dbReference type="ARBA" id="ARBA00022723"/>
    </source>
</evidence>
<proteinExistence type="inferred from homology"/>
<dbReference type="AlphaFoldDB" id="A0A2A9EFW7"/>
<keyword evidence="6" id="KW-0479">Metal-binding</keyword>
<evidence type="ECO:0000256" key="7">
    <source>
        <dbReference type="ARBA" id="ARBA00022801"/>
    </source>
</evidence>
<keyword evidence="9 12" id="KW-0119">Carbohydrate metabolism</keyword>
<dbReference type="Pfam" id="PF03423">
    <property type="entry name" value="CBM_25"/>
    <property type="match status" value="2"/>
</dbReference>
<dbReference type="GO" id="GO:0046872">
    <property type="term" value="F:metal ion binding"/>
    <property type="evidence" value="ECO:0007669"/>
    <property type="project" value="UniProtKB-KW"/>
</dbReference>
<protein>
    <recommendedName>
        <fullName evidence="5 12">Alpha-amylase</fullName>
        <ecNumber evidence="4 12">3.2.1.1</ecNumber>
    </recommendedName>
</protein>
<dbReference type="SUPFAM" id="SSF51445">
    <property type="entry name" value="(Trans)glycosidases"/>
    <property type="match status" value="1"/>
</dbReference>
<dbReference type="InterPro" id="IPR006048">
    <property type="entry name" value="A-amylase/branching_C"/>
</dbReference>
<feature type="chain" id="PRO_5012360304" description="Alpha-amylase" evidence="13">
    <location>
        <begin position="41"/>
        <end position="696"/>
    </location>
</feature>
<dbReference type="Pfam" id="PF00128">
    <property type="entry name" value="Alpha-amylase"/>
    <property type="match status" value="1"/>
</dbReference>
<evidence type="ECO:0000256" key="10">
    <source>
        <dbReference type="ARBA" id="ARBA00023295"/>
    </source>
</evidence>
<dbReference type="GO" id="GO:0005975">
    <property type="term" value="P:carbohydrate metabolic process"/>
    <property type="evidence" value="ECO:0007669"/>
    <property type="project" value="InterPro"/>
</dbReference>
<comment type="caution">
    <text evidence="17">The sequence shown here is derived from an EMBL/GenBank/DDBJ whole genome shotgun (WGS) entry which is preliminary data.</text>
</comment>
<accession>A0A2A9EFW7</accession>
<dbReference type="Gene3D" id="2.60.40.10">
    <property type="entry name" value="Immunoglobulins"/>
    <property type="match status" value="2"/>
</dbReference>
<dbReference type="SMART" id="SM01066">
    <property type="entry name" value="CBM_25"/>
    <property type="match status" value="2"/>
</dbReference>
<dbReference type="RefSeq" id="WP_169924561.1">
    <property type="nucleotide sequence ID" value="NZ_PDJH01000001.1"/>
</dbReference>
<dbReference type="InterPro" id="IPR013783">
    <property type="entry name" value="Ig-like_fold"/>
</dbReference>
<evidence type="ECO:0000256" key="5">
    <source>
        <dbReference type="ARBA" id="ARBA00017303"/>
    </source>
</evidence>
<feature type="domain" description="Carbohydrate binding module family 25" evidence="16">
    <location>
        <begin position="604"/>
        <end position="678"/>
    </location>
</feature>
<dbReference type="SMART" id="SM00632">
    <property type="entry name" value="Aamy_C"/>
    <property type="match status" value="1"/>
</dbReference>
<organism evidence="17 18">
    <name type="scientific">Flavimobilis soli</name>
    <dbReference type="NCBI Taxonomy" id="442709"/>
    <lineage>
        <taxon>Bacteria</taxon>
        <taxon>Bacillati</taxon>
        <taxon>Actinomycetota</taxon>
        <taxon>Actinomycetes</taxon>
        <taxon>Micrococcales</taxon>
        <taxon>Jonesiaceae</taxon>
        <taxon>Flavimobilis</taxon>
    </lineage>
</organism>
<dbReference type="InterPro" id="IPR006046">
    <property type="entry name" value="Alpha_amylase"/>
</dbReference>
<dbReference type="InterPro" id="IPR017853">
    <property type="entry name" value="GH"/>
</dbReference>
<comment type="cofactor">
    <cofactor evidence="2">
        <name>Ca(2+)</name>
        <dbReference type="ChEBI" id="CHEBI:29108"/>
    </cofactor>
</comment>
<dbReference type="CDD" id="cd11317">
    <property type="entry name" value="AmyAc_bac_euk_AmyA"/>
    <property type="match status" value="1"/>
</dbReference>
<feature type="domain" description="Glycosyl hydrolase family 13 catalytic" evidence="15">
    <location>
        <begin position="64"/>
        <end position="407"/>
    </location>
</feature>
<dbReference type="EC" id="3.2.1.1" evidence="4 12"/>
<keyword evidence="18" id="KW-1185">Reference proteome</keyword>
<evidence type="ECO:0000256" key="12">
    <source>
        <dbReference type="RuleBase" id="RU361134"/>
    </source>
</evidence>
<evidence type="ECO:0000256" key="4">
    <source>
        <dbReference type="ARBA" id="ARBA00012595"/>
    </source>
</evidence>
<evidence type="ECO:0000256" key="8">
    <source>
        <dbReference type="ARBA" id="ARBA00022837"/>
    </source>
</evidence>
<feature type="signal peptide" evidence="13">
    <location>
        <begin position="1"/>
        <end position="40"/>
    </location>
</feature>
<name>A0A2A9EFW7_9MICO</name>
<dbReference type="InterPro" id="IPR013780">
    <property type="entry name" value="Glyco_hydro_b"/>
</dbReference>
<keyword evidence="13" id="KW-0732">Signal</keyword>
<keyword evidence="10 12" id="KW-0326">Glycosidase</keyword>
<dbReference type="Proteomes" id="UP000221394">
    <property type="component" value="Unassembled WGS sequence"/>
</dbReference>
<dbReference type="GO" id="GO:0004556">
    <property type="term" value="F:alpha-amylase activity"/>
    <property type="evidence" value="ECO:0007669"/>
    <property type="project" value="UniProtKB-UniRule"/>
</dbReference>
<dbReference type="PRINTS" id="PR00110">
    <property type="entry name" value="ALPHAAMYLASE"/>
</dbReference>
<evidence type="ECO:0000259" key="15">
    <source>
        <dbReference type="SMART" id="SM00642"/>
    </source>
</evidence>
<evidence type="ECO:0000256" key="2">
    <source>
        <dbReference type="ARBA" id="ARBA00001913"/>
    </source>
</evidence>
<dbReference type="InterPro" id="IPR006047">
    <property type="entry name" value="GH13_cat_dom"/>
</dbReference>
<comment type="similarity">
    <text evidence="3 11">Belongs to the glycosyl hydrolase 13 family.</text>
</comment>
<dbReference type="GO" id="GO:2001070">
    <property type="term" value="F:starch binding"/>
    <property type="evidence" value="ECO:0007669"/>
    <property type="project" value="InterPro"/>
</dbReference>
<keyword evidence="7 12" id="KW-0378">Hydrolase</keyword>
<evidence type="ECO:0000256" key="11">
    <source>
        <dbReference type="RuleBase" id="RU003615"/>
    </source>
</evidence>
<evidence type="ECO:0000256" key="1">
    <source>
        <dbReference type="ARBA" id="ARBA00000548"/>
    </source>
</evidence>
<evidence type="ECO:0000259" key="14">
    <source>
        <dbReference type="SMART" id="SM00632"/>
    </source>
</evidence>
<dbReference type="EMBL" id="PDJH01000001">
    <property type="protein sequence ID" value="PFG37516.1"/>
    <property type="molecule type" value="Genomic_DNA"/>
</dbReference>